<accession>A0ABN7NJY1</accession>
<dbReference type="Proteomes" id="UP001153148">
    <property type="component" value="Unassembled WGS sequence"/>
</dbReference>
<gene>
    <name evidence="1" type="ORF">TPAB3V08_LOCUS1865</name>
</gene>
<feature type="non-terminal residue" evidence="1">
    <location>
        <position position="352"/>
    </location>
</feature>
<dbReference type="PANTHER" id="PTHR21178:SF8">
    <property type="entry name" value="CILIA- AND FLAGELLA-ASSOCIATED PROTEIN 61"/>
    <property type="match status" value="1"/>
</dbReference>
<keyword evidence="2" id="KW-1185">Reference proteome</keyword>
<dbReference type="EMBL" id="CAJPIN010001795">
    <property type="protein sequence ID" value="CAG2054848.1"/>
    <property type="molecule type" value="Genomic_DNA"/>
</dbReference>
<comment type="caution">
    <text evidence="1">The sequence shown here is derived from an EMBL/GenBank/DDBJ whole genome shotgun (WGS) entry which is preliminary data.</text>
</comment>
<sequence length="352" mass="40141">MEAMGMKFVWSMLVVTRRNKIEETRPRWKAKQIIINNESMLPYDYLILFGGETFQNVDTSYTGDTMLTPRERKPVATAESPHNVFYINCESDAFHALLAVKSIMRRQRIYNIIVYGHNIESYCCINVLLEFGVKGPAITYIDPITQSGFIDPYCQDKKVNDAIVAYLCEKEVVIYSDYCFVGWTMNPNQSNVCSAKFQTRTKYIDIQCDALFFYGNKDVSLQTFSALNNASLVYNGRLVINTRFQTNDAYIFAGGSLTKYAGRLYADKFNHCYYNAVEVGSKMAQEMLKIWDPTVEPTGRGETLNNILPHTFTKPLVINCQLPGKINFLHVLKPGVIVPIQAIIQQESYVSQ</sequence>
<dbReference type="PANTHER" id="PTHR21178">
    <property type="entry name" value="CILIA- AND FLAGELLA-ASSOCIATED PROTEIN 61"/>
    <property type="match status" value="1"/>
</dbReference>
<evidence type="ECO:0000313" key="2">
    <source>
        <dbReference type="Proteomes" id="UP001153148"/>
    </source>
</evidence>
<proteinExistence type="predicted"/>
<dbReference type="InterPro" id="IPR038884">
    <property type="entry name" value="CFAP61"/>
</dbReference>
<reference evidence="1" key="1">
    <citation type="submission" date="2021-03" db="EMBL/GenBank/DDBJ databases">
        <authorList>
            <person name="Tran Van P."/>
        </authorList>
    </citation>
    <scope>NUCLEOTIDE SEQUENCE</scope>
</reference>
<organism evidence="1 2">
    <name type="scientific">Timema podura</name>
    <name type="common">Walking stick</name>
    <dbReference type="NCBI Taxonomy" id="61482"/>
    <lineage>
        <taxon>Eukaryota</taxon>
        <taxon>Metazoa</taxon>
        <taxon>Ecdysozoa</taxon>
        <taxon>Arthropoda</taxon>
        <taxon>Hexapoda</taxon>
        <taxon>Insecta</taxon>
        <taxon>Pterygota</taxon>
        <taxon>Neoptera</taxon>
        <taxon>Polyneoptera</taxon>
        <taxon>Phasmatodea</taxon>
        <taxon>Timematodea</taxon>
        <taxon>Timematoidea</taxon>
        <taxon>Timematidae</taxon>
        <taxon>Timema</taxon>
    </lineage>
</organism>
<evidence type="ECO:0000313" key="1">
    <source>
        <dbReference type="EMBL" id="CAG2054848.1"/>
    </source>
</evidence>
<name>A0ABN7NJY1_TIMPD</name>
<protein>
    <submittedName>
        <fullName evidence="1">Uncharacterized protein</fullName>
    </submittedName>
</protein>